<evidence type="ECO:0000313" key="3">
    <source>
        <dbReference type="Proteomes" id="UP001221150"/>
    </source>
</evidence>
<comment type="caution">
    <text evidence="2">The sequence shown here is derived from an EMBL/GenBank/DDBJ whole genome shotgun (WGS) entry which is preliminary data.</text>
</comment>
<dbReference type="PANTHER" id="PTHR21174:SF0">
    <property type="entry name" value="HD PHOSPHOHYDROLASE FAMILY PROTEIN-RELATED"/>
    <property type="match status" value="1"/>
</dbReference>
<sequence>MADSADRPDPTGPAGPTDPTAPTAPAGPAGPATPVDLDALRARFARALDGARGQGAGPDPLPYADRLLARWQEPQRRYHTLAHLTAVLDHVDALERYAADPDAVRLAAWFHDAVYLPDRSENEERSARLAERALPEAGVGPDRTAEVARLVRLTVTHDPAAGDRDGQVLCDADLAVLAAPPARYAAYAADVRAEYHFVPEDAFREGRAAVLRQLLDLPHLFRTPHGRGQWEERARRNLAAELEMLSP</sequence>
<dbReference type="RefSeq" id="WP_276110001.1">
    <property type="nucleotide sequence ID" value="NZ_JARJBB010000008.1"/>
</dbReference>
<accession>A0ABT6A728</accession>
<feature type="region of interest" description="Disordered" evidence="1">
    <location>
        <begin position="1"/>
        <end position="35"/>
    </location>
</feature>
<evidence type="ECO:0000256" key="1">
    <source>
        <dbReference type="SAM" id="MobiDB-lite"/>
    </source>
</evidence>
<dbReference type="InterPro" id="IPR009218">
    <property type="entry name" value="HD_phosphohydro"/>
</dbReference>
<evidence type="ECO:0000313" key="2">
    <source>
        <dbReference type="EMBL" id="MDF3300450.1"/>
    </source>
</evidence>
<protein>
    <recommendedName>
        <fullName evidence="4">Metal-dependent HD superfamily phosphohydrolase</fullName>
    </recommendedName>
</protein>
<name>A0ABT6A728_9ACTN</name>
<gene>
    <name evidence="2" type="ORF">P3H78_17855</name>
</gene>
<dbReference type="PANTHER" id="PTHR21174">
    <property type="match status" value="1"/>
</dbReference>
<feature type="compositionally biased region" description="Low complexity" evidence="1">
    <location>
        <begin position="12"/>
        <end position="35"/>
    </location>
</feature>
<dbReference type="Gene3D" id="1.10.3210.10">
    <property type="entry name" value="Hypothetical protein af1432"/>
    <property type="match status" value="1"/>
</dbReference>
<reference evidence="2 3" key="1">
    <citation type="submission" date="2023-03" db="EMBL/GenBank/DDBJ databases">
        <title>Draft genome sequence of Streptomyces sp. K1PA1 isolated from peat swamp forest in Thailand.</title>
        <authorList>
            <person name="Klaysubun C."/>
            <person name="Duangmal K."/>
        </authorList>
    </citation>
    <scope>NUCLEOTIDE SEQUENCE [LARGE SCALE GENOMIC DNA]</scope>
    <source>
        <strain evidence="2 3">K1PA1</strain>
    </source>
</reference>
<dbReference type="SUPFAM" id="SSF109604">
    <property type="entry name" value="HD-domain/PDEase-like"/>
    <property type="match status" value="1"/>
</dbReference>
<keyword evidence="3" id="KW-1185">Reference proteome</keyword>
<dbReference type="Proteomes" id="UP001221150">
    <property type="component" value="Unassembled WGS sequence"/>
</dbReference>
<proteinExistence type="predicted"/>
<dbReference type="EMBL" id="JARJBB010000008">
    <property type="protein sequence ID" value="MDF3300450.1"/>
    <property type="molecule type" value="Genomic_DNA"/>
</dbReference>
<evidence type="ECO:0008006" key="4">
    <source>
        <dbReference type="Google" id="ProtNLM"/>
    </source>
</evidence>
<organism evidence="2 3">
    <name type="scientific">Streptomyces tropicalis</name>
    <dbReference type="NCBI Taxonomy" id="3034234"/>
    <lineage>
        <taxon>Bacteria</taxon>
        <taxon>Bacillati</taxon>
        <taxon>Actinomycetota</taxon>
        <taxon>Actinomycetes</taxon>
        <taxon>Kitasatosporales</taxon>
        <taxon>Streptomycetaceae</taxon>
        <taxon>Streptomyces</taxon>
    </lineage>
</organism>